<evidence type="ECO:0000256" key="1">
    <source>
        <dbReference type="ARBA" id="ARBA00008779"/>
    </source>
</evidence>
<feature type="domain" description="Sulfatase N-terminal" evidence="6">
    <location>
        <begin position="73"/>
        <end position="486"/>
    </location>
</feature>
<dbReference type="EC" id="3.1.6.1" evidence="7"/>
<comment type="similarity">
    <text evidence="1">Belongs to the sulfatase family.</text>
</comment>
<name>A0ABZ0SFY8_9GAMM</name>
<dbReference type="Gene3D" id="3.30.1120.10">
    <property type="match status" value="1"/>
</dbReference>
<dbReference type="PROSITE" id="PS00149">
    <property type="entry name" value="SULFATASE_2"/>
    <property type="match status" value="1"/>
</dbReference>
<dbReference type="PANTHER" id="PTHR42693:SF33">
    <property type="entry name" value="ARYLSULFATASE"/>
    <property type="match status" value="1"/>
</dbReference>
<dbReference type="Proteomes" id="UP001432180">
    <property type="component" value="Chromosome"/>
</dbReference>
<dbReference type="EMBL" id="CP121472">
    <property type="protein sequence ID" value="WPL19228.1"/>
    <property type="molecule type" value="Genomic_DNA"/>
</dbReference>
<sequence>MPNAVDVPITTGAQAVRQCWIHLRSRTERPEARRPSRQAALRLPGLFALIGLLAAWIIPPDAVFAADADRRLNIILILGDDLGFSDMGSFGGEITTPSLDALANDGVRFTNFYTHATCSPTRSMLLSGVDTHLNGLGNMDEYTAPNQRGVPGYEGHLNNRIVTLPQLLRDAGYHTYMVGKWHLGKEPDQIPAARGFERDFSLLDGAGSYWDMKSFTAANPRSTFTEDGRYLTKLPKDYYATKTYTDKLIGFIDANRGSGKPFFAYVSHQAPHDPFHLPREWRNRHVGAYDQGWDAVRQERLQRQIDLGIMPPGTELAERMWFIPDPIVLAPASRAMLGKKMELYAGMMENLDHHVGRLVDHLKKIGEYDNTIFIVFGDNGAEGTDLFEMIAGSPGSRDFLFGAINWSQTHPNAWGDPGSYVGYGPMWAQVSMTPFSQYKGWTGEGGIRNALIVSGPNVKRPKGSINTAGIMHVADLMPTLLEVAGARYPKTHEGRELPPLLGKSWNRMLAGQAESPRTAKDYLAWEIFGNRAVRQGDWKIRWEHKPLGKGEWELFNLKTDPAERQDLAAERPDKLKTLLARWDHYVKANNVILPRRNIFETLEDQLPPRVPDDAGYPPLIYQRQFEPPKDMLAEPKPKP</sequence>
<feature type="transmembrane region" description="Helical" evidence="5">
    <location>
        <begin position="39"/>
        <end position="58"/>
    </location>
</feature>
<gene>
    <name evidence="7" type="primary">atsA_2</name>
    <name evidence="7" type="ORF">Thiowin_04338</name>
</gene>
<organism evidence="7 8">
    <name type="scientific">Thiorhodovibrio winogradskyi</name>
    <dbReference type="NCBI Taxonomy" id="77007"/>
    <lineage>
        <taxon>Bacteria</taxon>
        <taxon>Pseudomonadati</taxon>
        <taxon>Pseudomonadota</taxon>
        <taxon>Gammaproteobacteria</taxon>
        <taxon>Chromatiales</taxon>
        <taxon>Chromatiaceae</taxon>
        <taxon>Thiorhodovibrio</taxon>
    </lineage>
</organism>
<dbReference type="InterPro" id="IPR000917">
    <property type="entry name" value="Sulfatase_N"/>
</dbReference>
<dbReference type="Gene3D" id="3.40.720.10">
    <property type="entry name" value="Alkaline Phosphatase, subunit A"/>
    <property type="match status" value="1"/>
</dbReference>
<dbReference type="GO" id="GO:0004065">
    <property type="term" value="F:arylsulfatase activity"/>
    <property type="evidence" value="ECO:0007669"/>
    <property type="project" value="UniProtKB-EC"/>
</dbReference>
<evidence type="ECO:0000313" key="8">
    <source>
        <dbReference type="Proteomes" id="UP001432180"/>
    </source>
</evidence>
<keyword evidence="5" id="KW-1133">Transmembrane helix</keyword>
<keyword evidence="8" id="KW-1185">Reference proteome</keyword>
<dbReference type="InterPro" id="IPR024607">
    <property type="entry name" value="Sulfatase_CS"/>
</dbReference>
<dbReference type="InterPro" id="IPR050738">
    <property type="entry name" value="Sulfatase"/>
</dbReference>
<dbReference type="SUPFAM" id="SSF53649">
    <property type="entry name" value="Alkaline phosphatase-like"/>
    <property type="match status" value="1"/>
</dbReference>
<reference evidence="7 8" key="1">
    <citation type="journal article" date="2023" name="Microorganisms">
        <title>Thiorhodovibrio frisius and Trv. litoralis spp. nov., Two Novel Members from a Clade of Fastidious Purple Sulfur Bacteria That Exhibit Unique Red-Shifted Light-Harvesting Capabilities.</title>
        <authorList>
            <person name="Methner A."/>
            <person name="Kuzyk S.B."/>
            <person name="Petersen J."/>
            <person name="Bauer S."/>
            <person name="Brinkmann H."/>
            <person name="Sichau K."/>
            <person name="Wanner G."/>
            <person name="Wolf J."/>
            <person name="Neumann-Schaal M."/>
            <person name="Henke P."/>
            <person name="Tank M."/>
            <person name="Sproer C."/>
            <person name="Bunk B."/>
            <person name="Overmann J."/>
        </authorList>
    </citation>
    <scope>NUCLEOTIDE SEQUENCE [LARGE SCALE GENOMIC DNA]</scope>
    <source>
        <strain evidence="7 8">DSM 6702</strain>
    </source>
</reference>
<accession>A0ABZ0SFY8</accession>
<evidence type="ECO:0000256" key="5">
    <source>
        <dbReference type="SAM" id="Phobius"/>
    </source>
</evidence>
<keyword evidence="5" id="KW-0812">Transmembrane</keyword>
<evidence type="ECO:0000256" key="4">
    <source>
        <dbReference type="ARBA" id="ARBA00022837"/>
    </source>
</evidence>
<dbReference type="PANTHER" id="PTHR42693">
    <property type="entry name" value="ARYLSULFATASE FAMILY MEMBER"/>
    <property type="match status" value="1"/>
</dbReference>
<keyword evidence="2" id="KW-0479">Metal-binding</keyword>
<dbReference type="InterPro" id="IPR017850">
    <property type="entry name" value="Alkaline_phosphatase_core_sf"/>
</dbReference>
<evidence type="ECO:0000256" key="2">
    <source>
        <dbReference type="ARBA" id="ARBA00022723"/>
    </source>
</evidence>
<keyword evidence="5" id="KW-0472">Membrane</keyword>
<keyword evidence="4" id="KW-0106">Calcium</keyword>
<protein>
    <submittedName>
        <fullName evidence="7">Arylsulfatase</fullName>
        <ecNumber evidence="7">3.1.6.1</ecNumber>
    </submittedName>
</protein>
<evidence type="ECO:0000259" key="6">
    <source>
        <dbReference type="Pfam" id="PF00884"/>
    </source>
</evidence>
<keyword evidence="3 7" id="KW-0378">Hydrolase</keyword>
<proteinExistence type="inferred from homology"/>
<evidence type="ECO:0000313" key="7">
    <source>
        <dbReference type="EMBL" id="WPL19228.1"/>
    </source>
</evidence>
<dbReference type="Pfam" id="PF00884">
    <property type="entry name" value="Sulfatase"/>
    <property type="match status" value="1"/>
</dbReference>
<dbReference type="CDD" id="cd16025">
    <property type="entry name" value="PAS_like"/>
    <property type="match status" value="1"/>
</dbReference>
<evidence type="ECO:0000256" key="3">
    <source>
        <dbReference type="ARBA" id="ARBA00022801"/>
    </source>
</evidence>